<keyword evidence="2" id="KW-0614">Plasmid</keyword>
<accession>D5SIC5</accession>
<keyword evidence="3" id="KW-1185">Reference proteome</keyword>
<organism evidence="2 3">
    <name type="scientific">Streptomyces clavuligerus</name>
    <dbReference type="NCBI Taxonomy" id="1901"/>
    <lineage>
        <taxon>Bacteria</taxon>
        <taxon>Bacillati</taxon>
        <taxon>Actinomycetota</taxon>
        <taxon>Actinomycetes</taxon>
        <taxon>Kitasatosporales</taxon>
        <taxon>Streptomycetaceae</taxon>
        <taxon>Streptomyces</taxon>
    </lineage>
</organism>
<sequence length="136" mass="14166">MRPVDDVDYDQVPTERLPVPPKSVVREVLGEHWPSGWMLAKGARAPGTRGAARAGALGGSAAGRPAARCGAGAERRGDRPRPFAHGRAPRTCSRSMPSESSRPAAQKVSTVGAAASLTCQVHAPCHDASGKPDTQH</sequence>
<dbReference type="EMBL" id="CM000914">
    <property type="protein sequence ID" value="EFG03668.2"/>
    <property type="molecule type" value="Genomic_DNA"/>
</dbReference>
<evidence type="ECO:0000313" key="3">
    <source>
        <dbReference type="Proteomes" id="UP000002357"/>
    </source>
</evidence>
<feature type="compositionally biased region" description="Low complexity" evidence="1">
    <location>
        <begin position="62"/>
        <end position="72"/>
    </location>
</feature>
<protein>
    <submittedName>
        <fullName evidence="2">Uncharacterized protein</fullName>
    </submittedName>
</protein>
<dbReference type="AlphaFoldDB" id="D5SIC5"/>
<reference evidence="2 3" key="1">
    <citation type="journal article" date="2010" name="Genome Biol. Evol.">
        <title>The sequence of a 1.8-mb bacterial linear plasmid reveals a rich evolutionary reservoir of secondary metabolic pathways.</title>
        <authorList>
            <person name="Medema M.H."/>
            <person name="Trefzer A."/>
            <person name="Kovalchuk A."/>
            <person name="van den Berg M."/>
            <person name="Mueller U."/>
            <person name="Heijne W."/>
            <person name="Wu L."/>
            <person name="Alam M.T."/>
            <person name="Ronning C.M."/>
            <person name="Nierman W.C."/>
            <person name="Bovenberg R.A.L."/>
            <person name="Breitling R."/>
            <person name="Takano E."/>
        </authorList>
    </citation>
    <scope>NUCLEOTIDE SEQUENCE [LARGE SCALE GENOMIC DNA]</scope>
    <source>
        <strain evidence="3">ATCC 27064 / DSM 738 / JCM 4710 / NBRC 13307 / NCIMB 12785 / NRRL 3585 / VKM Ac-602</strain>
        <plasmid evidence="2">pSCL4</plasmid>
    </source>
</reference>
<dbReference type="Proteomes" id="UP000002357">
    <property type="component" value="Plasmid pSCL4"/>
</dbReference>
<evidence type="ECO:0000313" key="2">
    <source>
        <dbReference type="EMBL" id="EFG03668.2"/>
    </source>
</evidence>
<proteinExistence type="predicted"/>
<feature type="region of interest" description="Disordered" evidence="1">
    <location>
        <begin position="49"/>
        <end position="109"/>
    </location>
</feature>
<name>D5SIC5_STRCL</name>
<geneLocation type="plasmid" evidence="2 3">
    <name>pSCL4</name>
</geneLocation>
<evidence type="ECO:0000256" key="1">
    <source>
        <dbReference type="SAM" id="MobiDB-lite"/>
    </source>
</evidence>
<gene>
    <name evidence="2" type="ORF">SCLAV_p0177</name>
</gene>
<feature type="compositionally biased region" description="Polar residues" evidence="1">
    <location>
        <begin position="92"/>
        <end position="109"/>
    </location>
</feature>